<dbReference type="GO" id="GO:0016491">
    <property type="term" value="F:oxidoreductase activity"/>
    <property type="evidence" value="ECO:0007669"/>
    <property type="project" value="UniProtKB-KW"/>
</dbReference>
<dbReference type="PANTHER" id="PTHR44196:SF1">
    <property type="entry name" value="DEHYDROGENASE_REDUCTASE SDR FAMILY MEMBER 7B"/>
    <property type="match status" value="1"/>
</dbReference>
<organism evidence="4 5">
    <name type="scientific">Arthrobacter wenxiniae</name>
    <dbReference type="NCBI Taxonomy" id="2713570"/>
    <lineage>
        <taxon>Bacteria</taxon>
        <taxon>Bacillati</taxon>
        <taxon>Actinomycetota</taxon>
        <taxon>Actinomycetes</taxon>
        <taxon>Micrococcales</taxon>
        <taxon>Micrococcaceae</taxon>
        <taxon>Arthrobacter</taxon>
    </lineage>
</organism>
<dbReference type="PRINTS" id="PR00080">
    <property type="entry name" value="SDRFAMILY"/>
</dbReference>
<accession>A0A7Y7M194</accession>
<dbReference type="InterPro" id="IPR002347">
    <property type="entry name" value="SDR_fam"/>
</dbReference>
<evidence type="ECO:0000256" key="2">
    <source>
        <dbReference type="ARBA" id="ARBA00023002"/>
    </source>
</evidence>
<dbReference type="Pfam" id="PF00106">
    <property type="entry name" value="adh_short"/>
    <property type="match status" value="1"/>
</dbReference>
<dbReference type="Proteomes" id="UP000543556">
    <property type="component" value="Unassembled WGS sequence"/>
</dbReference>
<dbReference type="SUPFAM" id="SSF51735">
    <property type="entry name" value="NAD(P)-binding Rossmann-fold domains"/>
    <property type="match status" value="1"/>
</dbReference>
<comment type="similarity">
    <text evidence="1 3">Belongs to the short-chain dehydrogenases/reductases (SDR) family.</text>
</comment>
<evidence type="ECO:0000313" key="5">
    <source>
        <dbReference type="Proteomes" id="UP000543556"/>
    </source>
</evidence>
<proteinExistence type="inferred from homology"/>
<reference evidence="4 5" key="1">
    <citation type="submission" date="2020-02" db="EMBL/GenBank/DDBJ databases">
        <title>Genome sequence of strain AETb3-4.</title>
        <authorList>
            <person name="Gao J."/>
            <person name="Zhang X."/>
        </authorList>
    </citation>
    <scope>NUCLEOTIDE SEQUENCE [LARGE SCALE GENOMIC DNA]</scope>
    <source>
        <strain evidence="4 5">AETb3-4</strain>
    </source>
</reference>
<protein>
    <submittedName>
        <fullName evidence="4">SDR family oxidoreductase</fullName>
    </submittedName>
</protein>
<keyword evidence="5" id="KW-1185">Reference proteome</keyword>
<evidence type="ECO:0000256" key="1">
    <source>
        <dbReference type="ARBA" id="ARBA00006484"/>
    </source>
</evidence>
<comment type="caution">
    <text evidence="4">The sequence shown here is derived from an EMBL/GenBank/DDBJ whole genome shotgun (WGS) entry which is preliminary data.</text>
</comment>
<dbReference type="EMBL" id="JAAMFM010000042">
    <property type="protein sequence ID" value="NVM96834.1"/>
    <property type="molecule type" value="Genomic_DNA"/>
</dbReference>
<dbReference type="PRINTS" id="PR00081">
    <property type="entry name" value="GDHRDH"/>
</dbReference>
<dbReference type="Gene3D" id="3.40.50.720">
    <property type="entry name" value="NAD(P)-binding Rossmann-like Domain"/>
    <property type="match status" value="1"/>
</dbReference>
<name>A0A7Y7M194_9MICC</name>
<evidence type="ECO:0000256" key="3">
    <source>
        <dbReference type="RuleBase" id="RU000363"/>
    </source>
</evidence>
<dbReference type="AlphaFoldDB" id="A0A7Y7M194"/>
<dbReference type="PANTHER" id="PTHR44196">
    <property type="entry name" value="DEHYDROGENASE/REDUCTASE SDR FAMILY MEMBER 7B"/>
    <property type="match status" value="1"/>
</dbReference>
<evidence type="ECO:0000313" key="4">
    <source>
        <dbReference type="EMBL" id="NVM96834.1"/>
    </source>
</evidence>
<sequence>MPWGRVGSGVLASRSSADVVDAVDRLSAEGISVTGSRCDTGEMADVEALRDEALNRGTLDIWVNNAGTSGIYGPTASTPVDDFTRVVRTNILGTFHGSRVALPLFLAQGHGDLVNVYGQGDQGPVAMQNAYASSKRWVRQFTETLRMETKGTGIRVHGMNPGLVMTDLLDHVTSQAGYEQRLSALQVVVGLWGQGPEAAARPLLDLVTSDTPEFRDLTKATLVTRGLRNVLAGRLRRANRMPLDITVVDTNRQD</sequence>
<dbReference type="RefSeq" id="WP_176636539.1">
    <property type="nucleotide sequence ID" value="NZ_JAAMFM010000042.1"/>
</dbReference>
<dbReference type="GO" id="GO:0016020">
    <property type="term" value="C:membrane"/>
    <property type="evidence" value="ECO:0007669"/>
    <property type="project" value="TreeGrafter"/>
</dbReference>
<dbReference type="InterPro" id="IPR036291">
    <property type="entry name" value="NAD(P)-bd_dom_sf"/>
</dbReference>
<keyword evidence="2" id="KW-0560">Oxidoreductase</keyword>
<gene>
    <name evidence="4" type="ORF">G6034_18360</name>
</gene>
<dbReference type="CDD" id="cd05233">
    <property type="entry name" value="SDR_c"/>
    <property type="match status" value="1"/>
</dbReference>